<evidence type="ECO:0000313" key="2">
    <source>
        <dbReference type="Proteomes" id="UP000184295"/>
    </source>
</evidence>
<name>A0A1M4V8D3_9ACTN</name>
<protein>
    <submittedName>
        <fullName evidence="1">Uncharacterized protein</fullName>
    </submittedName>
</protein>
<proteinExistence type="predicted"/>
<evidence type="ECO:0000313" key="1">
    <source>
        <dbReference type="EMBL" id="SHE65225.1"/>
    </source>
</evidence>
<reference evidence="2" key="1">
    <citation type="submission" date="2016-11" db="EMBL/GenBank/DDBJ databases">
        <authorList>
            <person name="Varghese N."/>
            <person name="Submissions S."/>
        </authorList>
    </citation>
    <scope>NUCLEOTIDE SEQUENCE [LARGE SCALE GENOMIC DNA]</scope>
    <source>
        <strain evidence="2">DSM 19514</strain>
    </source>
</reference>
<organism evidence="1 2">
    <name type="scientific">Ferrithrix thermotolerans DSM 19514</name>
    <dbReference type="NCBI Taxonomy" id="1121881"/>
    <lineage>
        <taxon>Bacteria</taxon>
        <taxon>Bacillati</taxon>
        <taxon>Actinomycetota</taxon>
        <taxon>Acidimicrobiia</taxon>
        <taxon>Acidimicrobiales</taxon>
        <taxon>Acidimicrobiaceae</taxon>
        <taxon>Ferrithrix</taxon>
    </lineage>
</organism>
<dbReference type="AlphaFoldDB" id="A0A1M4V8D3"/>
<dbReference type="Proteomes" id="UP000184295">
    <property type="component" value="Unassembled WGS sequence"/>
</dbReference>
<sequence>MATYDETVEDKTTKEVTLPPKATRRVLSPSYKARILKEYDACL</sequence>
<keyword evidence="2" id="KW-1185">Reference proteome</keyword>
<dbReference type="EMBL" id="FQUL01000014">
    <property type="protein sequence ID" value="SHE65225.1"/>
    <property type="molecule type" value="Genomic_DNA"/>
</dbReference>
<gene>
    <name evidence="1" type="ORF">SAMN02745225_01237</name>
</gene>
<accession>A0A1M4V8D3</accession>